<keyword evidence="5" id="KW-1185">Reference proteome</keyword>
<feature type="signal peptide" evidence="2">
    <location>
        <begin position="1"/>
        <end position="34"/>
    </location>
</feature>
<feature type="compositionally biased region" description="Polar residues" evidence="1">
    <location>
        <begin position="194"/>
        <end position="209"/>
    </location>
</feature>
<proteinExistence type="predicted"/>
<protein>
    <submittedName>
        <fullName evidence="4">Lipid-binding SYLF domain-containing protein</fullName>
    </submittedName>
</protein>
<sequence length="247" mass="25153">MLKFYLANATRPRRIALGVFAAAITLCAVPRMQAADKQSDEETLQKANLVLSGMLAGDTIPADVLARTKCVVVVPGMKKFGVGIGGSGGRGPMLCREGDDFKGKWSTPAMMTIGGASIGVQLGGSSTDLVLLVMEKKVVNQILSGKTKMGTDATAAAGPSGATAGGAADADVYSYGRAKGMFAGVSISGATVSPDNDANNRLYTDNPDASSIVRGTSVKPTPAGQKLVTLLDNKTAAKAKSSAGKPK</sequence>
<dbReference type="EMBL" id="CP093313">
    <property type="protein sequence ID" value="UWZ84026.1"/>
    <property type="molecule type" value="Genomic_DNA"/>
</dbReference>
<dbReference type="InterPro" id="IPR051702">
    <property type="entry name" value="SH3_domain_YSC84-like"/>
</dbReference>
<evidence type="ECO:0000313" key="5">
    <source>
        <dbReference type="Proteomes" id="UP001059380"/>
    </source>
</evidence>
<name>A0A9J7BQK3_9BACT</name>
<evidence type="ECO:0000259" key="3">
    <source>
        <dbReference type="Pfam" id="PF04366"/>
    </source>
</evidence>
<dbReference type="KEGG" id="orp:MOP44_26145"/>
<feature type="domain" description="Ysc84 actin-binding" evidence="3">
    <location>
        <begin position="115"/>
        <end position="232"/>
    </location>
</feature>
<dbReference type="Proteomes" id="UP001059380">
    <property type="component" value="Chromosome"/>
</dbReference>
<organism evidence="4 5">
    <name type="scientific">Occallatibacter riparius</name>
    <dbReference type="NCBI Taxonomy" id="1002689"/>
    <lineage>
        <taxon>Bacteria</taxon>
        <taxon>Pseudomonadati</taxon>
        <taxon>Acidobacteriota</taxon>
        <taxon>Terriglobia</taxon>
        <taxon>Terriglobales</taxon>
        <taxon>Acidobacteriaceae</taxon>
        <taxon>Occallatibacter</taxon>
    </lineage>
</organism>
<gene>
    <name evidence="4" type="ORF">MOP44_26145</name>
</gene>
<dbReference type="Pfam" id="PF04366">
    <property type="entry name" value="Ysc84"/>
    <property type="match status" value="1"/>
</dbReference>
<dbReference type="CDD" id="cd11524">
    <property type="entry name" value="SYLF"/>
    <property type="match status" value="1"/>
</dbReference>
<dbReference type="AlphaFoldDB" id="A0A9J7BQK3"/>
<dbReference type="PANTHER" id="PTHR15629">
    <property type="entry name" value="SH3YL1 PROTEIN"/>
    <property type="match status" value="1"/>
</dbReference>
<accession>A0A9J7BQK3</accession>
<evidence type="ECO:0000313" key="4">
    <source>
        <dbReference type="EMBL" id="UWZ84026.1"/>
    </source>
</evidence>
<dbReference type="RefSeq" id="WP_260793530.1">
    <property type="nucleotide sequence ID" value="NZ_CP093313.1"/>
</dbReference>
<feature type="chain" id="PRO_5039902016" evidence="2">
    <location>
        <begin position="35"/>
        <end position="247"/>
    </location>
</feature>
<feature type="region of interest" description="Disordered" evidence="1">
    <location>
        <begin position="194"/>
        <end position="220"/>
    </location>
</feature>
<dbReference type="PANTHER" id="PTHR15629:SF2">
    <property type="entry name" value="SH3 DOMAIN-CONTAINING YSC84-LIKE PROTEIN 1"/>
    <property type="match status" value="1"/>
</dbReference>
<evidence type="ECO:0000256" key="2">
    <source>
        <dbReference type="SAM" id="SignalP"/>
    </source>
</evidence>
<keyword evidence="2" id="KW-0732">Signal</keyword>
<dbReference type="GO" id="GO:0035091">
    <property type="term" value="F:phosphatidylinositol binding"/>
    <property type="evidence" value="ECO:0007669"/>
    <property type="project" value="TreeGrafter"/>
</dbReference>
<evidence type="ECO:0000256" key="1">
    <source>
        <dbReference type="SAM" id="MobiDB-lite"/>
    </source>
</evidence>
<dbReference type="InterPro" id="IPR007461">
    <property type="entry name" value="Ysc84_actin-binding"/>
</dbReference>
<reference evidence="4" key="1">
    <citation type="submission" date="2021-04" db="EMBL/GenBank/DDBJ databases">
        <title>Phylogenetic analysis of Acidobacteriaceae.</title>
        <authorList>
            <person name="Qiu L."/>
            <person name="Zhang Q."/>
        </authorList>
    </citation>
    <scope>NUCLEOTIDE SEQUENCE</scope>
    <source>
        <strain evidence="4">DSM 25168</strain>
    </source>
</reference>